<accession>A0ABU5WVX5</accession>
<evidence type="ECO:0000313" key="2">
    <source>
        <dbReference type="Proteomes" id="UP001304467"/>
    </source>
</evidence>
<reference evidence="1 2" key="1">
    <citation type="journal article" date="2023" name="Front. Microbiol.">
        <title>Genomic analyses of Burkholderia respiratory isolates indicates two evolutionarily distinct B. anthina clades.</title>
        <authorList>
            <person name="Pham A."/>
            <person name="Volmer J.G."/>
            <person name="Chambers D.C."/>
            <person name="Smith D.J."/>
            <person name="Reid D.W."/>
            <person name="Burr L."/>
            <person name="Wells T.J."/>
        </authorList>
    </citation>
    <scope>NUCLEOTIDE SEQUENCE [LARGE SCALE GENOMIC DNA]</scope>
    <source>
        <strain evidence="1 2">BCCIQ07A</strain>
    </source>
</reference>
<name>A0ABU5WVX5_9BURK</name>
<gene>
    <name evidence="1" type="ORF">SB593_29850</name>
</gene>
<sequence>MTSAVDPFAEALAREQAQPVFALTTPTREDTASVLADATRWGPAVRCFLSPFDALLDMLFLRRLDPNAIEAVVRSNRLPPEIFYSSWLRQRPLVLHVAWLAHGQRLVTADDGRLIRIAREQSAQWRVRHRIPETMSIESGTWAVLDRLHEQAGLFAWRDTLEISRRWLDTPAAAEAALHRAVAALGSIEPIVVPADRAEQLALYDPEAGCWHFVPRELIV</sequence>
<evidence type="ECO:0008006" key="3">
    <source>
        <dbReference type="Google" id="ProtNLM"/>
    </source>
</evidence>
<dbReference type="Proteomes" id="UP001304467">
    <property type="component" value="Unassembled WGS sequence"/>
</dbReference>
<dbReference type="RefSeq" id="WP_109343263.1">
    <property type="nucleotide sequence ID" value="NZ_JAWRKY010000024.1"/>
</dbReference>
<dbReference type="EMBL" id="JAWRLE010000067">
    <property type="protein sequence ID" value="MEB2583148.1"/>
    <property type="molecule type" value="Genomic_DNA"/>
</dbReference>
<comment type="caution">
    <text evidence="1">The sequence shown here is derived from an EMBL/GenBank/DDBJ whole genome shotgun (WGS) entry which is preliminary data.</text>
</comment>
<organism evidence="1 2">
    <name type="scientific">Burkholderia anthinoferrum</name>
    <dbReference type="NCBI Taxonomy" id="3090833"/>
    <lineage>
        <taxon>Bacteria</taxon>
        <taxon>Pseudomonadati</taxon>
        <taxon>Pseudomonadota</taxon>
        <taxon>Betaproteobacteria</taxon>
        <taxon>Burkholderiales</taxon>
        <taxon>Burkholderiaceae</taxon>
        <taxon>Burkholderia</taxon>
    </lineage>
</organism>
<dbReference type="GeneID" id="300969672"/>
<proteinExistence type="predicted"/>
<keyword evidence="2" id="KW-1185">Reference proteome</keyword>
<evidence type="ECO:0000313" key="1">
    <source>
        <dbReference type="EMBL" id="MEB2583148.1"/>
    </source>
</evidence>
<protein>
    <recommendedName>
        <fullName evidence="3">DUF4123 domain-containing protein</fullName>
    </recommendedName>
</protein>